<proteinExistence type="predicted"/>
<organism evidence="2 3">
    <name type="scientific">Rhodoglobus aureus</name>
    <dbReference type="NCBI Taxonomy" id="191497"/>
    <lineage>
        <taxon>Bacteria</taxon>
        <taxon>Bacillati</taxon>
        <taxon>Actinomycetota</taxon>
        <taxon>Actinomycetes</taxon>
        <taxon>Micrococcales</taxon>
        <taxon>Microbacteriaceae</taxon>
        <taxon>Rhodoglobus</taxon>
    </lineage>
</organism>
<dbReference type="Proteomes" id="UP001500943">
    <property type="component" value="Unassembled WGS sequence"/>
</dbReference>
<dbReference type="EMBL" id="BAAAKW010000011">
    <property type="protein sequence ID" value="GAA1208606.1"/>
    <property type="molecule type" value="Genomic_DNA"/>
</dbReference>
<evidence type="ECO:0000313" key="3">
    <source>
        <dbReference type="Proteomes" id="UP001500943"/>
    </source>
</evidence>
<sequence>MTEPRAIFSRNDYSDGRSPGVTATQEMLIRGGVLLGGVRRMVKPRSTSTIESWFVMAGKSPRSGSVKKEAKLSLKDKRAQKRAKLDDTGYIKPRKGH</sequence>
<evidence type="ECO:0000313" key="2">
    <source>
        <dbReference type="EMBL" id="GAA1208606.1"/>
    </source>
</evidence>
<comment type="caution">
    <text evidence="2">The sequence shown here is derived from an EMBL/GenBank/DDBJ whole genome shotgun (WGS) entry which is preliminary data.</text>
</comment>
<accession>A0ABP4G155</accession>
<gene>
    <name evidence="2" type="ORF">GCM10009655_04720</name>
</gene>
<evidence type="ECO:0000256" key="1">
    <source>
        <dbReference type="SAM" id="MobiDB-lite"/>
    </source>
</evidence>
<keyword evidence="3" id="KW-1185">Reference proteome</keyword>
<feature type="region of interest" description="Disordered" evidence="1">
    <location>
        <begin position="60"/>
        <end position="97"/>
    </location>
</feature>
<feature type="compositionally biased region" description="Basic and acidic residues" evidence="1">
    <location>
        <begin position="66"/>
        <end position="89"/>
    </location>
</feature>
<reference evidence="3" key="1">
    <citation type="journal article" date="2019" name="Int. J. Syst. Evol. Microbiol.">
        <title>The Global Catalogue of Microorganisms (GCM) 10K type strain sequencing project: providing services to taxonomists for standard genome sequencing and annotation.</title>
        <authorList>
            <consortium name="The Broad Institute Genomics Platform"/>
            <consortium name="The Broad Institute Genome Sequencing Center for Infectious Disease"/>
            <person name="Wu L."/>
            <person name="Ma J."/>
        </authorList>
    </citation>
    <scope>NUCLEOTIDE SEQUENCE [LARGE SCALE GENOMIC DNA]</scope>
    <source>
        <strain evidence="3">JCM 12762</strain>
    </source>
</reference>
<name>A0ABP4G155_9MICO</name>
<protein>
    <submittedName>
        <fullName evidence="2">Uncharacterized protein</fullName>
    </submittedName>
</protein>